<evidence type="ECO:0000256" key="1">
    <source>
        <dbReference type="SAM" id="SignalP"/>
    </source>
</evidence>
<dbReference type="RefSeq" id="WP_322186603.1">
    <property type="nucleotide sequence ID" value="NZ_JAXLPB010000002.1"/>
</dbReference>
<dbReference type="Proteomes" id="UP001294412">
    <property type="component" value="Unassembled WGS sequence"/>
</dbReference>
<reference evidence="3 4" key="1">
    <citation type="submission" date="2023-12" db="EMBL/GenBank/DDBJ databases">
        <title>Description of Novel Strain Fulvimarina sp. 2208YS6-2-32 isolated from Uroteuthis (Photololigo) edulis.</title>
        <authorList>
            <person name="Park J.-S."/>
        </authorList>
    </citation>
    <scope>NUCLEOTIDE SEQUENCE [LARGE SCALE GENOMIC DNA]</scope>
    <source>
        <strain evidence="3 4">2208YS6-2-32</strain>
    </source>
</reference>
<dbReference type="EMBL" id="JAXLPB010000002">
    <property type="protein sequence ID" value="MDY8109149.1"/>
    <property type="molecule type" value="Genomic_DNA"/>
</dbReference>
<evidence type="ECO:0000313" key="3">
    <source>
        <dbReference type="EMBL" id="MDY8109149.1"/>
    </source>
</evidence>
<protein>
    <submittedName>
        <fullName evidence="3">ChaN family lipoprotein</fullName>
    </submittedName>
</protein>
<dbReference type="InterPro" id="IPR007314">
    <property type="entry name" value="Cofac_haem-bd_dom"/>
</dbReference>
<dbReference type="SUPFAM" id="SSF159501">
    <property type="entry name" value="EreA/ChaN-like"/>
    <property type="match status" value="1"/>
</dbReference>
<proteinExistence type="predicted"/>
<keyword evidence="1" id="KW-0732">Signal</keyword>
<feature type="signal peptide" evidence="1">
    <location>
        <begin position="1"/>
        <end position="23"/>
    </location>
</feature>
<keyword evidence="4" id="KW-1185">Reference proteome</keyword>
<name>A0ABU5I2U5_9HYPH</name>
<organism evidence="3 4">
    <name type="scientific">Fulvimarina uroteuthidis</name>
    <dbReference type="NCBI Taxonomy" id="3098149"/>
    <lineage>
        <taxon>Bacteria</taxon>
        <taxon>Pseudomonadati</taxon>
        <taxon>Pseudomonadota</taxon>
        <taxon>Alphaproteobacteria</taxon>
        <taxon>Hyphomicrobiales</taxon>
        <taxon>Aurantimonadaceae</taxon>
        <taxon>Fulvimarina</taxon>
    </lineage>
</organism>
<evidence type="ECO:0000259" key="2">
    <source>
        <dbReference type="Pfam" id="PF04187"/>
    </source>
</evidence>
<feature type="domain" description="Haem-binding uptake Tiki superfamily ChaN" evidence="2">
    <location>
        <begin position="185"/>
        <end position="390"/>
    </location>
</feature>
<gene>
    <name evidence="3" type="ORF">U0C82_08320</name>
</gene>
<dbReference type="CDD" id="cd14727">
    <property type="entry name" value="ChanN-like"/>
    <property type="match status" value="1"/>
</dbReference>
<comment type="caution">
    <text evidence="3">The sequence shown here is derived from an EMBL/GenBank/DDBJ whole genome shotgun (WGS) entry which is preliminary data.</text>
</comment>
<evidence type="ECO:0000313" key="4">
    <source>
        <dbReference type="Proteomes" id="UP001294412"/>
    </source>
</evidence>
<keyword evidence="3" id="KW-0449">Lipoprotein</keyword>
<feature type="chain" id="PRO_5045921840" evidence="1">
    <location>
        <begin position="24"/>
        <end position="465"/>
    </location>
</feature>
<accession>A0ABU5I2U5</accession>
<dbReference type="Gene3D" id="3.40.50.11550">
    <property type="match status" value="2"/>
</dbReference>
<sequence length="465" mass="48468">MKRFGVIASLGLGVVSVSSFAFADRISSLIDALPLQTAETGFSAPDTDPIIHKPFDIRGDETPIAVAMATPFGGDMPSASGALEALEAIAARNPGIGLNAPMASSEPLAVLAYDSSADALLTMAASSAPSDETGSGAPQVDAPKSVATKLFDKDDQAWRSSVYADNPLVGSIVSSDGTPSDTESLVKAVKGARYVLLGEIHDNPDHHRLQAGIIRSTAEADRKPAIVFEMIPDMFSAVLENIGETSPVDLSDLARKLSWNERGWPDFSIYEPVFQAAIENQLPLVAGNLDSDTVRDLSAKGQDAIPAAERARLGLDLPVDPAMRQALLSELGASHCGLIPDAALAPMELAQRLRDGAMASAMIEAADENGSAILIAGAGHARKDRGVPAVIEGLTDHDDAVAVQMVEIASADAKAASDYGLSREMPAPFDFTIFTPRANTTDHCADLEAMMKAKAGAAASNTPAD</sequence>
<dbReference type="Pfam" id="PF04187">
    <property type="entry name" value="Cofac_haem_bdg"/>
    <property type="match status" value="1"/>
</dbReference>